<dbReference type="EMBL" id="CAJVQA010089622">
    <property type="protein sequence ID" value="CAG8840234.1"/>
    <property type="molecule type" value="Genomic_DNA"/>
</dbReference>
<proteinExistence type="predicted"/>
<feature type="non-terminal residue" evidence="1">
    <location>
        <position position="1"/>
    </location>
</feature>
<protein>
    <submittedName>
        <fullName evidence="1">10097_t:CDS:1</fullName>
    </submittedName>
</protein>
<dbReference type="AlphaFoldDB" id="A0A9N9KN53"/>
<organism evidence="1 2">
    <name type="scientific">Cetraspora pellucida</name>
    <dbReference type="NCBI Taxonomy" id="1433469"/>
    <lineage>
        <taxon>Eukaryota</taxon>
        <taxon>Fungi</taxon>
        <taxon>Fungi incertae sedis</taxon>
        <taxon>Mucoromycota</taxon>
        <taxon>Glomeromycotina</taxon>
        <taxon>Glomeromycetes</taxon>
        <taxon>Diversisporales</taxon>
        <taxon>Gigasporaceae</taxon>
        <taxon>Cetraspora</taxon>
    </lineage>
</organism>
<sequence length="41" mass="4679">WSTTKELKLGSEEKKDFVITPLEPTCKDLHNNRLSMISSCV</sequence>
<dbReference type="Proteomes" id="UP000789759">
    <property type="component" value="Unassembled WGS sequence"/>
</dbReference>
<name>A0A9N9KN53_9GLOM</name>
<gene>
    <name evidence="1" type="ORF">CPELLU_LOCUS21980</name>
</gene>
<comment type="caution">
    <text evidence="1">The sequence shown here is derived from an EMBL/GenBank/DDBJ whole genome shotgun (WGS) entry which is preliminary data.</text>
</comment>
<evidence type="ECO:0000313" key="1">
    <source>
        <dbReference type="EMBL" id="CAG8840234.1"/>
    </source>
</evidence>
<keyword evidence="2" id="KW-1185">Reference proteome</keyword>
<reference evidence="1" key="1">
    <citation type="submission" date="2021-06" db="EMBL/GenBank/DDBJ databases">
        <authorList>
            <person name="Kallberg Y."/>
            <person name="Tangrot J."/>
            <person name="Rosling A."/>
        </authorList>
    </citation>
    <scope>NUCLEOTIDE SEQUENCE</scope>
    <source>
        <strain evidence="1">FL966</strain>
    </source>
</reference>
<evidence type="ECO:0000313" key="2">
    <source>
        <dbReference type="Proteomes" id="UP000789759"/>
    </source>
</evidence>
<accession>A0A9N9KN53</accession>
<feature type="non-terminal residue" evidence="1">
    <location>
        <position position="41"/>
    </location>
</feature>